<name>A0A0P6XDR4_9CHLR</name>
<sequence>MSSQLDDAVEQLVIFSLANEFFGLKIDKVDGIIKPQAITPVPHTKKHIIGVTNLRGTVLPVIDLRLRFGLHSASLDDNTRVVVIKAGDLNAGLMVDEVTQVAQIPLSAIDLTPQITVSLDSNYVRGLAKTDERIVILLDLEKVLAASAPRQAG</sequence>
<dbReference type="Gene3D" id="2.40.50.180">
    <property type="entry name" value="CheA-289, Domain 4"/>
    <property type="match status" value="1"/>
</dbReference>
<dbReference type="GO" id="GO:0007165">
    <property type="term" value="P:signal transduction"/>
    <property type="evidence" value="ECO:0007669"/>
    <property type="project" value="InterPro"/>
</dbReference>
<dbReference type="EMBL" id="LGCL01000019">
    <property type="protein sequence ID" value="KPL78358.1"/>
    <property type="molecule type" value="Genomic_DNA"/>
</dbReference>
<dbReference type="AlphaFoldDB" id="A0A0P6XDR4"/>
<evidence type="ECO:0000259" key="1">
    <source>
        <dbReference type="PROSITE" id="PS50851"/>
    </source>
</evidence>
<reference evidence="2 3" key="1">
    <citation type="submission" date="2015-07" db="EMBL/GenBank/DDBJ databases">
        <title>Genome sequence of Ornatilinea apprima DSM 23815.</title>
        <authorList>
            <person name="Hemp J."/>
            <person name="Ward L.M."/>
            <person name="Pace L.A."/>
            <person name="Fischer W.W."/>
        </authorList>
    </citation>
    <scope>NUCLEOTIDE SEQUENCE [LARGE SCALE GENOMIC DNA]</scope>
    <source>
        <strain evidence="2 3">P3M-1</strain>
    </source>
</reference>
<dbReference type="PANTHER" id="PTHR22617:SF23">
    <property type="entry name" value="CHEMOTAXIS PROTEIN CHEW"/>
    <property type="match status" value="1"/>
</dbReference>
<dbReference type="Pfam" id="PF01584">
    <property type="entry name" value="CheW"/>
    <property type="match status" value="1"/>
</dbReference>
<evidence type="ECO:0000313" key="2">
    <source>
        <dbReference type="EMBL" id="KPL78358.1"/>
    </source>
</evidence>
<gene>
    <name evidence="2" type="ORF">ADN00_07555</name>
</gene>
<dbReference type="STRING" id="1134406.ADN00_07555"/>
<feature type="domain" description="CheW-like" evidence="1">
    <location>
        <begin position="9"/>
        <end position="149"/>
    </location>
</feature>
<comment type="caution">
    <text evidence="2">The sequence shown here is derived from an EMBL/GenBank/DDBJ whole genome shotgun (WGS) entry which is preliminary data.</text>
</comment>
<protein>
    <recommendedName>
        <fullName evidence="1">CheW-like domain-containing protein</fullName>
    </recommendedName>
</protein>
<dbReference type="InterPro" id="IPR002545">
    <property type="entry name" value="CheW-lke_dom"/>
</dbReference>
<dbReference type="PROSITE" id="PS50851">
    <property type="entry name" value="CHEW"/>
    <property type="match status" value="1"/>
</dbReference>
<proteinExistence type="predicted"/>
<dbReference type="GO" id="GO:0005829">
    <property type="term" value="C:cytosol"/>
    <property type="evidence" value="ECO:0007669"/>
    <property type="project" value="TreeGrafter"/>
</dbReference>
<dbReference type="Gene3D" id="2.30.30.40">
    <property type="entry name" value="SH3 Domains"/>
    <property type="match status" value="1"/>
</dbReference>
<dbReference type="PANTHER" id="PTHR22617">
    <property type="entry name" value="CHEMOTAXIS SENSOR HISTIDINE KINASE-RELATED"/>
    <property type="match status" value="1"/>
</dbReference>
<dbReference type="InterPro" id="IPR036061">
    <property type="entry name" value="CheW-like_dom_sf"/>
</dbReference>
<dbReference type="SUPFAM" id="SSF50341">
    <property type="entry name" value="CheW-like"/>
    <property type="match status" value="1"/>
</dbReference>
<accession>A0A0P6XDR4</accession>
<dbReference type="SMART" id="SM00260">
    <property type="entry name" value="CheW"/>
    <property type="match status" value="1"/>
</dbReference>
<dbReference type="GO" id="GO:0006935">
    <property type="term" value="P:chemotaxis"/>
    <property type="evidence" value="ECO:0007669"/>
    <property type="project" value="InterPro"/>
</dbReference>
<dbReference type="Proteomes" id="UP000050417">
    <property type="component" value="Unassembled WGS sequence"/>
</dbReference>
<dbReference type="PATRIC" id="fig|1134406.4.peg.3338"/>
<keyword evidence="3" id="KW-1185">Reference proteome</keyword>
<dbReference type="InterPro" id="IPR039315">
    <property type="entry name" value="CheW"/>
</dbReference>
<organism evidence="2 3">
    <name type="scientific">Ornatilinea apprima</name>
    <dbReference type="NCBI Taxonomy" id="1134406"/>
    <lineage>
        <taxon>Bacteria</taxon>
        <taxon>Bacillati</taxon>
        <taxon>Chloroflexota</taxon>
        <taxon>Anaerolineae</taxon>
        <taxon>Anaerolineales</taxon>
        <taxon>Anaerolineaceae</taxon>
        <taxon>Ornatilinea</taxon>
    </lineage>
</organism>
<evidence type="ECO:0000313" key="3">
    <source>
        <dbReference type="Proteomes" id="UP000050417"/>
    </source>
</evidence>
<dbReference type="CDD" id="cd00732">
    <property type="entry name" value="CheW"/>
    <property type="match status" value="1"/>
</dbReference>